<dbReference type="InterPro" id="IPR007111">
    <property type="entry name" value="NACHT_NTPase"/>
</dbReference>
<dbReference type="SUPFAM" id="SSF52540">
    <property type="entry name" value="P-loop containing nucleoside triphosphate hydrolases"/>
    <property type="match status" value="1"/>
</dbReference>
<organism evidence="3 4">
    <name type="scientific">Crepidotus variabilis</name>
    <dbReference type="NCBI Taxonomy" id="179855"/>
    <lineage>
        <taxon>Eukaryota</taxon>
        <taxon>Fungi</taxon>
        <taxon>Dikarya</taxon>
        <taxon>Basidiomycota</taxon>
        <taxon>Agaricomycotina</taxon>
        <taxon>Agaricomycetes</taxon>
        <taxon>Agaricomycetidae</taxon>
        <taxon>Agaricales</taxon>
        <taxon>Agaricineae</taxon>
        <taxon>Crepidotaceae</taxon>
        <taxon>Crepidotus</taxon>
    </lineage>
</organism>
<dbReference type="InterPro" id="IPR027417">
    <property type="entry name" value="P-loop_NTPase"/>
</dbReference>
<accession>A0A9P6EG16</accession>
<dbReference type="Gene3D" id="3.40.50.300">
    <property type="entry name" value="P-loop containing nucleotide triphosphate hydrolases"/>
    <property type="match status" value="1"/>
</dbReference>
<evidence type="ECO:0000313" key="3">
    <source>
        <dbReference type="EMBL" id="KAF9528329.1"/>
    </source>
</evidence>
<dbReference type="InterPro" id="IPR056884">
    <property type="entry name" value="NPHP3-like_N"/>
</dbReference>
<evidence type="ECO:0000259" key="2">
    <source>
        <dbReference type="PROSITE" id="PS50837"/>
    </source>
</evidence>
<dbReference type="EMBL" id="MU157853">
    <property type="protein sequence ID" value="KAF9528329.1"/>
    <property type="molecule type" value="Genomic_DNA"/>
</dbReference>
<protein>
    <recommendedName>
        <fullName evidence="2">NACHT domain-containing protein</fullName>
    </recommendedName>
</protein>
<reference evidence="3" key="1">
    <citation type="submission" date="2020-11" db="EMBL/GenBank/DDBJ databases">
        <authorList>
            <consortium name="DOE Joint Genome Institute"/>
            <person name="Ahrendt S."/>
            <person name="Riley R."/>
            <person name="Andreopoulos W."/>
            <person name="Labutti K."/>
            <person name="Pangilinan J."/>
            <person name="Ruiz-Duenas F.J."/>
            <person name="Barrasa J.M."/>
            <person name="Sanchez-Garcia M."/>
            <person name="Camarero S."/>
            <person name="Miyauchi S."/>
            <person name="Serrano A."/>
            <person name="Linde D."/>
            <person name="Babiker R."/>
            <person name="Drula E."/>
            <person name="Ayuso-Fernandez I."/>
            <person name="Pacheco R."/>
            <person name="Padilla G."/>
            <person name="Ferreira P."/>
            <person name="Barriuso J."/>
            <person name="Kellner H."/>
            <person name="Castanera R."/>
            <person name="Alfaro M."/>
            <person name="Ramirez L."/>
            <person name="Pisabarro A.G."/>
            <person name="Kuo A."/>
            <person name="Tritt A."/>
            <person name="Lipzen A."/>
            <person name="He G."/>
            <person name="Yan M."/>
            <person name="Ng V."/>
            <person name="Cullen D."/>
            <person name="Martin F."/>
            <person name="Rosso M.-N."/>
            <person name="Henrissat B."/>
            <person name="Hibbett D."/>
            <person name="Martinez A.T."/>
            <person name="Grigoriev I.V."/>
        </authorList>
    </citation>
    <scope>NUCLEOTIDE SEQUENCE</scope>
    <source>
        <strain evidence="3">CBS 506.95</strain>
    </source>
</reference>
<dbReference type="PROSITE" id="PS50837">
    <property type="entry name" value="NACHT"/>
    <property type="match status" value="1"/>
</dbReference>
<dbReference type="PANTHER" id="PTHR10039:SF14">
    <property type="entry name" value="NACHT DOMAIN-CONTAINING PROTEIN"/>
    <property type="match status" value="1"/>
</dbReference>
<keyword evidence="1" id="KW-0677">Repeat</keyword>
<proteinExistence type="predicted"/>
<evidence type="ECO:0000313" key="4">
    <source>
        <dbReference type="Proteomes" id="UP000807306"/>
    </source>
</evidence>
<dbReference type="Proteomes" id="UP000807306">
    <property type="component" value="Unassembled WGS sequence"/>
</dbReference>
<gene>
    <name evidence="3" type="ORF">CPB83DRAFT_342643</name>
</gene>
<dbReference type="AlphaFoldDB" id="A0A9P6EG16"/>
<dbReference type="OrthoDB" id="163438at2759"/>
<name>A0A9P6EG16_9AGAR</name>
<feature type="domain" description="NACHT" evidence="2">
    <location>
        <begin position="81"/>
        <end position="228"/>
    </location>
</feature>
<sequence>MQKSSMFENSSNVTIVNSHLHMAVNQNMDPSAVLRFLYEAMAKHAGSGHQDPSTCLEGTRTTALEEIDEWKCKTLEEENPVMIWLTGSAGSGKTAIAQTVYERFKAEGLLVVQTSFFRSTGCVNPKYLPLSIAYQLAVANLSLKVFIEAVVQAEPAIVDASIDVQLQRLVLGPIAEVAGHLSMVYVILDGLDECGVEEQQIQIIQLIQAIVTEQHLPIRFLVASRPESWIQTTILLPPATSLLTIFLNQDEEADGDIRLYYETEFSKICNDPRHIHSMTSTPTPWPSTDNIKQLVEWSSGQFIYAKTVTRFVGEPGHSPIRRLEIVLQPSSELTKSRSPLDRLDALYTQILSCVVDWDVTCNVLSALSLYHGYANKREALSIIEVILGLSLGDAYLALRNLHPVVYVPPDLTSVRESMTNEQYMAKLGDQSQYPHFYHKSFTDFLRHPQRAGKYFIDETLAHATLAISSLKVLQSVNINLPTRLFSFVQ</sequence>
<comment type="caution">
    <text evidence="3">The sequence shown here is derived from an EMBL/GenBank/DDBJ whole genome shotgun (WGS) entry which is preliminary data.</text>
</comment>
<dbReference type="Pfam" id="PF24883">
    <property type="entry name" value="NPHP3_N"/>
    <property type="match status" value="1"/>
</dbReference>
<keyword evidence="4" id="KW-1185">Reference proteome</keyword>
<dbReference type="PANTHER" id="PTHR10039">
    <property type="entry name" value="AMELOGENIN"/>
    <property type="match status" value="1"/>
</dbReference>
<evidence type="ECO:0000256" key="1">
    <source>
        <dbReference type="ARBA" id="ARBA00022737"/>
    </source>
</evidence>